<dbReference type="EMBL" id="KZ357416">
    <property type="protein sequence ID" value="PIO59599.1"/>
    <property type="molecule type" value="Genomic_DNA"/>
</dbReference>
<dbReference type="OrthoDB" id="413520at2759"/>
<reference evidence="2 3" key="1">
    <citation type="submission" date="2015-09" db="EMBL/GenBank/DDBJ databases">
        <title>Draft genome of the parasitic nematode Teladorsagia circumcincta isolate WARC Sus (inbred).</title>
        <authorList>
            <person name="Mitreva M."/>
        </authorList>
    </citation>
    <scope>NUCLEOTIDE SEQUENCE [LARGE SCALE GENOMIC DNA]</scope>
    <source>
        <strain evidence="2 3">S</strain>
    </source>
</reference>
<evidence type="ECO:0000313" key="3">
    <source>
        <dbReference type="Proteomes" id="UP000230423"/>
    </source>
</evidence>
<dbReference type="Proteomes" id="UP000230423">
    <property type="component" value="Unassembled WGS sequence"/>
</dbReference>
<keyword evidence="1" id="KW-1133">Transmembrane helix</keyword>
<sequence>KWYCEQCKEDKKKEDETELNTDVGGVVWDSALVAAHYFIKNPKKYRDKKVLELGAGTGICGLVLAAIGANVILTDLPSRVPLLETNYEANKSICRGSVSIKPLDWAFPGRVPEVDVLVLVDCIYYSESVNHLVNTIKSFNAKEILCVYEKRDIGEPVRAQKVFLEKIAQYYEILYVPESELHPDFSCCDEIPVIKLIRKYPVLGLVFYFLNVGRSMNCKYLYLEPIPF</sequence>
<keyword evidence="1" id="KW-0472">Membrane</keyword>
<dbReference type="AlphaFoldDB" id="A0A2G9TNM8"/>
<dbReference type="Gene3D" id="3.40.50.150">
    <property type="entry name" value="Vaccinia Virus protein VP39"/>
    <property type="match status" value="1"/>
</dbReference>
<dbReference type="InterPro" id="IPR019410">
    <property type="entry name" value="Methyltransf_16"/>
</dbReference>
<accession>A0A2G9TNM8</accession>
<name>A0A2G9TNM8_TELCI</name>
<keyword evidence="1" id="KW-0812">Transmembrane</keyword>
<dbReference type="Pfam" id="PF10294">
    <property type="entry name" value="Methyltransf_16"/>
    <property type="match status" value="1"/>
</dbReference>
<gene>
    <name evidence="2" type="ORF">TELCIR_18937</name>
</gene>
<dbReference type="SUPFAM" id="SSF53335">
    <property type="entry name" value="S-adenosyl-L-methionine-dependent methyltransferases"/>
    <property type="match status" value="1"/>
</dbReference>
<evidence type="ECO:0000256" key="1">
    <source>
        <dbReference type="SAM" id="Phobius"/>
    </source>
</evidence>
<proteinExistence type="predicted"/>
<evidence type="ECO:0000313" key="2">
    <source>
        <dbReference type="EMBL" id="PIO59599.1"/>
    </source>
</evidence>
<feature type="transmembrane region" description="Helical" evidence="1">
    <location>
        <begin position="50"/>
        <end position="73"/>
    </location>
</feature>
<protein>
    <recommendedName>
        <fullName evidence="4">Methyltransferase small domain protein</fullName>
    </recommendedName>
</protein>
<dbReference type="PANTHER" id="PTHR14614:SF132">
    <property type="entry name" value="PROTEIN-LYSINE METHYLTRANSFERASE C42C1.13"/>
    <property type="match status" value="1"/>
</dbReference>
<dbReference type="InterPro" id="IPR029063">
    <property type="entry name" value="SAM-dependent_MTases_sf"/>
</dbReference>
<dbReference type="CDD" id="cd02440">
    <property type="entry name" value="AdoMet_MTases"/>
    <property type="match status" value="1"/>
</dbReference>
<evidence type="ECO:0008006" key="4">
    <source>
        <dbReference type="Google" id="ProtNLM"/>
    </source>
</evidence>
<feature type="non-terminal residue" evidence="2">
    <location>
        <position position="1"/>
    </location>
</feature>
<keyword evidence="3" id="KW-1185">Reference proteome</keyword>
<organism evidence="2 3">
    <name type="scientific">Teladorsagia circumcincta</name>
    <name type="common">Brown stomach worm</name>
    <name type="synonym">Ostertagia circumcincta</name>
    <dbReference type="NCBI Taxonomy" id="45464"/>
    <lineage>
        <taxon>Eukaryota</taxon>
        <taxon>Metazoa</taxon>
        <taxon>Ecdysozoa</taxon>
        <taxon>Nematoda</taxon>
        <taxon>Chromadorea</taxon>
        <taxon>Rhabditida</taxon>
        <taxon>Rhabditina</taxon>
        <taxon>Rhabditomorpha</taxon>
        <taxon>Strongyloidea</taxon>
        <taxon>Trichostrongylidae</taxon>
        <taxon>Teladorsagia</taxon>
    </lineage>
</organism>
<dbReference type="PANTHER" id="PTHR14614">
    <property type="entry name" value="HEPATOCELLULAR CARCINOMA-ASSOCIATED ANTIGEN"/>
    <property type="match status" value="1"/>
</dbReference>